<feature type="chain" id="PRO_5015351700" description="Outer membrane protein beta-barrel domain-containing protein" evidence="1">
    <location>
        <begin position="21"/>
        <end position="262"/>
    </location>
</feature>
<keyword evidence="3" id="KW-1185">Reference proteome</keyword>
<protein>
    <recommendedName>
        <fullName evidence="4">Outer membrane protein beta-barrel domain-containing protein</fullName>
    </recommendedName>
</protein>
<evidence type="ECO:0000256" key="1">
    <source>
        <dbReference type="SAM" id="SignalP"/>
    </source>
</evidence>
<gene>
    <name evidence="2" type="ORF">PAA8504_03328</name>
</gene>
<reference evidence="2 3" key="1">
    <citation type="submission" date="2018-03" db="EMBL/GenBank/DDBJ databases">
        <authorList>
            <person name="Keele B.F."/>
        </authorList>
    </citation>
    <scope>NUCLEOTIDE SEQUENCE [LARGE SCALE GENOMIC DNA]</scope>
    <source>
        <strain evidence="2 3">CECT 8504</strain>
    </source>
</reference>
<dbReference type="SUPFAM" id="SSF56935">
    <property type="entry name" value="Porins"/>
    <property type="match status" value="1"/>
</dbReference>
<dbReference type="OrthoDB" id="7856024at2"/>
<accession>A0A2R8BZ76</accession>
<sequence length="262" mass="27326">MRRNTILFLAVMTGTSPAVAQENVFGEIGASYGYGDIEDVDANVDTFQAYGAGAFVSAAGLGIQLGGAYDTVSVDNLGDIESYTIDGHIYGDFGSAKAGVFAGLTRVGELEIFGVGGFDIDEDVLSYGVEGQSRVGSFTYHGYAGVADVQGPEFLETTLYGIGADFDVSPALQLTANFDGAELSADGIEEELNLSTVSLGVDYYVNSQKAPVRLSATVGRDMAEFDGFDADGLSIGVGAAVLFGNQPNSNREKLFDSTGLPF</sequence>
<feature type="signal peptide" evidence="1">
    <location>
        <begin position="1"/>
        <end position="20"/>
    </location>
</feature>
<name>A0A2R8BZ76_9RHOB</name>
<proteinExistence type="predicted"/>
<organism evidence="2 3">
    <name type="scientific">Palleronia abyssalis</name>
    <dbReference type="NCBI Taxonomy" id="1501240"/>
    <lineage>
        <taxon>Bacteria</taxon>
        <taxon>Pseudomonadati</taxon>
        <taxon>Pseudomonadota</taxon>
        <taxon>Alphaproteobacteria</taxon>
        <taxon>Rhodobacterales</taxon>
        <taxon>Roseobacteraceae</taxon>
        <taxon>Palleronia</taxon>
    </lineage>
</organism>
<dbReference type="AlphaFoldDB" id="A0A2R8BZ76"/>
<evidence type="ECO:0000313" key="2">
    <source>
        <dbReference type="EMBL" id="SPJ25477.1"/>
    </source>
</evidence>
<dbReference type="RefSeq" id="WP_108895280.1">
    <property type="nucleotide sequence ID" value="NZ_ONZF01000009.1"/>
</dbReference>
<evidence type="ECO:0008006" key="4">
    <source>
        <dbReference type="Google" id="ProtNLM"/>
    </source>
</evidence>
<dbReference type="Proteomes" id="UP000244912">
    <property type="component" value="Unassembled WGS sequence"/>
</dbReference>
<dbReference type="EMBL" id="ONZF01000009">
    <property type="protein sequence ID" value="SPJ25477.1"/>
    <property type="molecule type" value="Genomic_DNA"/>
</dbReference>
<evidence type="ECO:0000313" key="3">
    <source>
        <dbReference type="Proteomes" id="UP000244912"/>
    </source>
</evidence>
<keyword evidence="1" id="KW-0732">Signal</keyword>